<proteinExistence type="predicted"/>
<evidence type="ECO:0000256" key="1">
    <source>
        <dbReference type="SAM" id="MobiDB-lite"/>
    </source>
</evidence>
<keyword evidence="3" id="KW-1185">Reference proteome</keyword>
<dbReference type="EMBL" id="AGNL01019493">
    <property type="protein sequence ID" value="EJK61787.1"/>
    <property type="molecule type" value="Genomic_DNA"/>
</dbReference>
<accession>K0SU78</accession>
<dbReference type="Proteomes" id="UP000266841">
    <property type="component" value="Unassembled WGS sequence"/>
</dbReference>
<dbReference type="AlphaFoldDB" id="K0SU78"/>
<comment type="caution">
    <text evidence="2">The sequence shown here is derived from an EMBL/GenBank/DDBJ whole genome shotgun (WGS) entry which is preliminary data.</text>
</comment>
<feature type="compositionally biased region" description="Basic and acidic residues" evidence="1">
    <location>
        <begin position="44"/>
        <end position="69"/>
    </location>
</feature>
<feature type="region of interest" description="Disordered" evidence="1">
    <location>
        <begin position="38"/>
        <end position="96"/>
    </location>
</feature>
<evidence type="ECO:0000313" key="3">
    <source>
        <dbReference type="Proteomes" id="UP000266841"/>
    </source>
</evidence>
<evidence type="ECO:0000313" key="2">
    <source>
        <dbReference type="EMBL" id="EJK61787.1"/>
    </source>
</evidence>
<protein>
    <submittedName>
        <fullName evidence="2">Uncharacterized protein</fullName>
    </submittedName>
</protein>
<name>K0SU78_THAOC</name>
<sequence length="96" mass="10109">MGMQEPRGQQTTNPVVIGRAGQKTNWAQAPACCKHPARAPALIKPEHGRTGQTGKGRDSAEMQAEREVTGKQNTRPNGSEAECAIETAVDATRGGA</sequence>
<reference evidence="2 3" key="1">
    <citation type="journal article" date="2012" name="Genome Biol.">
        <title>Genome and low-iron response of an oceanic diatom adapted to chronic iron limitation.</title>
        <authorList>
            <person name="Lommer M."/>
            <person name="Specht M."/>
            <person name="Roy A.S."/>
            <person name="Kraemer L."/>
            <person name="Andreson R."/>
            <person name="Gutowska M.A."/>
            <person name="Wolf J."/>
            <person name="Bergner S.V."/>
            <person name="Schilhabel M.B."/>
            <person name="Klostermeier U.C."/>
            <person name="Beiko R.G."/>
            <person name="Rosenstiel P."/>
            <person name="Hippler M."/>
            <person name="Laroche J."/>
        </authorList>
    </citation>
    <scope>NUCLEOTIDE SEQUENCE [LARGE SCALE GENOMIC DNA]</scope>
    <source>
        <strain evidence="2 3">CCMP1005</strain>
    </source>
</reference>
<organism evidence="2 3">
    <name type="scientific">Thalassiosira oceanica</name>
    <name type="common">Marine diatom</name>
    <dbReference type="NCBI Taxonomy" id="159749"/>
    <lineage>
        <taxon>Eukaryota</taxon>
        <taxon>Sar</taxon>
        <taxon>Stramenopiles</taxon>
        <taxon>Ochrophyta</taxon>
        <taxon>Bacillariophyta</taxon>
        <taxon>Coscinodiscophyceae</taxon>
        <taxon>Thalassiosirophycidae</taxon>
        <taxon>Thalassiosirales</taxon>
        <taxon>Thalassiosiraceae</taxon>
        <taxon>Thalassiosira</taxon>
    </lineage>
</organism>
<gene>
    <name evidence="2" type="ORF">THAOC_17663</name>
</gene>